<keyword evidence="2" id="KW-1185">Reference proteome</keyword>
<protein>
    <submittedName>
        <fullName evidence="1">Uncharacterized protein</fullName>
    </submittedName>
</protein>
<name>A0A9P9YVM9_9MUSC</name>
<proteinExistence type="predicted"/>
<reference evidence="1" key="1">
    <citation type="journal article" date="2023" name="Genome Biol. Evol.">
        <title>Long-read-based Genome Assembly of Drosophila gunungcola Reveals Fewer Chemosensory Genes in Flower-breeding Species.</title>
        <authorList>
            <person name="Negi A."/>
            <person name="Liao B.Y."/>
            <person name="Yeh S.D."/>
        </authorList>
    </citation>
    <scope>NUCLEOTIDE SEQUENCE</scope>
    <source>
        <strain evidence="1">Sukarami</strain>
    </source>
</reference>
<dbReference type="EMBL" id="JAMKOV010000002">
    <property type="protein sequence ID" value="KAI8043740.1"/>
    <property type="molecule type" value="Genomic_DNA"/>
</dbReference>
<comment type="caution">
    <text evidence="1">The sequence shown here is derived from an EMBL/GenBank/DDBJ whole genome shotgun (WGS) entry which is preliminary data.</text>
</comment>
<organism evidence="1 2">
    <name type="scientific">Drosophila gunungcola</name>
    <name type="common">fruit fly</name>
    <dbReference type="NCBI Taxonomy" id="103775"/>
    <lineage>
        <taxon>Eukaryota</taxon>
        <taxon>Metazoa</taxon>
        <taxon>Ecdysozoa</taxon>
        <taxon>Arthropoda</taxon>
        <taxon>Hexapoda</taxon>
        <taxon>Insecta</taxon>
        <taxon>Pterygota</taxon>
        <taxon>Neoptera</taxon>
        <taxon>Endopterygota</taxon>
        <taxon>Diptera</taxon>
        <taxon>Brachycera</taxon>
        <taxon>Muscomorpha</taxon>
        <taxon>Ephydroidea</taxon>
        <taxon>Drosophilidae</taxon>
        <taxon>Drosophila</taxon>
        <taxon>Sophophora</taxon>
    </lineage>
</organism>
<evidence type="ECO:0000313" key="2">
    <source>
        <dbReference type="Proteomes" id="UP001059596"/>
    </source>
</evidence>
<feature type="non-terminal residue" evidence="1">
    <location>
        <position position="31"/>
    </location>
</feature>
<accession>A0A9P9YVM9</accession>
<sequence>KSFPFGCISLNLVSRSSTVEQRVQCGHRWSF</sequence>
<gene>
    <name evidence="1" type="ORF">M5D96_005078</name>
</gene>
<evidence type="ECO:0000313" key="1">
    <source>
        <dbReference type="EMBL" id="KAI8043740.1"/>
    </source>
</evidence>
<dbReference type="Proteomes" id="UP001059596">
    <property type="component" value="Unassembled WGS sequence"/>
</dbReference>
<dbReference type="AlphaFoldDB" id="A0A9P9YVM9"/>